<name>A0A497YLG0_9BACL</name>
<sequence length="699" mass="81888">MEQQATLSSYIADAFQGRADLRILHFNAKDLVLKEELSQRGFSNFLGIAMNKPVPGLYWHESKKAAHKNNAELLFLDGADFETLVNAFRSRAEWIIYRPNQWFNKFTFRPLLAMLQYKNRRWDFSFENFEMAGRGMQRVIVFKRRHIKKEAARHYLSPDIRPDDFFGRLNKEEVPYVVLRWHEEIPFTDIDEDIDLLVSDEAIGKVHAILDERIGIVPFDVYSESGLTGSGYREMAYYRPHLAREIVLSRELWNSRFYIPDCRHRFLSLMYHAVYHKGEESGLPIFEGGRGKRQTEHDYPRILKEMAKENGVVELAMNLTDCHRFLKQQGWSPATDTIRKLSQGNGHWLESIVQADEMNFEKNGELMVFVIREWASEKGLNGYIADWFENAGLNVVKLIELEGEERKKAAQNLRGGNWGKGPWPVSGGEPAALLIVYDYHPKALKAKERKKYPYVSNEHYLLKEKLRKEINSNLCKEQQANALHSSDDEIEALEYIHSVVPQVFQEVEETIRNWDEKYRTKEKVIKDISENKRRAKVEIIDFNGVKAVKKTYKAGKERFLNREKYVYGELSNEREFIPKLLDSGDNYIIIPYFETVRFSNNERAKNKMLKKHYKEEIYGISDFFYHKGCALIDFHPGNLLITREGLKVIDFEFLYHYDQLPESSLKTFDLLGFPVDFEGDKPYGIKGAHRKKVWKKILN</sequence>
<evidence type="ECO:0008006" key="3">
    <source>
        <dbReference type="Google" id="ProtNLM"/>
    </source>
</evidence>
<keyword evidence="2" id="KW-1185">Reference proteome</keyword>
<dbReference type="Proteomes" id="UP000280791">
    <property type="component" value="Unassembled WGS sequence"/>
</dbReference>
<reference evidence="1 2" key="1">
    <citation type="submission" date="2018-10" db="EMBL/GenBank/DDBJ databases">
        <title>Genomic Encyclopedia of Type Strains, Phase IV (KMG-IV): sequencing the most valuable type-strain genomes for metagenomic binning, comparative biology and taxonomic classification.</title>
        <authorList>
            <person name="Goeker M."/>
        </authorList>
    </citation>
    <scope>NUCLEOTIDE SEQUENCE [LARGE SCALE GENOMIC DNA]</scope>
    <source>
        <strain evidence="1 2">DSM 20549</strain>
    </source>
</reference>
<evidence type="ECO:0000313" key="1">
    <source>
        <dbReference type="EMBL" id="RLJ90590.1"/>
    </source>
</evidence>
<protein>
    <recommendedName>
        <fullName evidence="3">Protein kinase domain-containing protein</fullName>
    </recommendedName>
</protein>
<dbReference type="InterPro" id="IPR011009">
    <property type="entry name" value="Kinase-like_dom_sf"/>
</dbReference>
<dbReference type="AlphaFoldDB" id="A0A497YLG0"/>
<dbReference type="OrthoDB" id="6812310at2"/>
<evidence type="ECO:0000313" key="2">
    <source>
        <dbReference type="Proteomes" id="UP000280791"/>
    </source>
</evidence>
<gene>
    <name evidence="1" type="ORF">DFR62_0734</name>
</gene>
<dbReference type="RefSeq" id="WP_121298089.1">
    <property type="nucleotide sequence ID" value="NZ_QBEW01000068.1"/>
</dbReference>
<comment type="caution">
    <text evidence="1">The sequence shown here is derived from an EMBL/GenBank/DDBJ whole genome shotgun (WGS) entry which is preliminary data.</text>
</comment>
<accession>A0A497YLG0</accession>
<proteinExistence type="predicted"/>
<organism evidence="1 2">
    <name type="scientific">Planococcus citreus</name>
    <dbReference type="NCBI Taxonomy" id="1373"/>
    <lineage>
        <taxon>Bacteria</taxon>
        <taxon>Bacillati</taxon>
        <taxon>Bacillota</taxon>
        <taxon>Bacilli</taxon>
        <taxon>Bacillales</taxon>
        <taxon>Caryophanaceae</taxon>
        <taxon>Planococcus</taxon>
    </lineage>
</organism>
<dbReference type="SUPFAM" id="SSF56112">
    <property type="entry name" value="Protein kinase-like (PK-like)"/>
    <property type="match status" value="1"/>
</dbReference>
<dbReference type="EMBL" id="RCCP01000001">
    <property type="protein sequence ID" value="RLJ90590.1"/>
    <property type="molecule type" value="Genomic_DNA"/>
</dbReference>